<proteinExistence type="predicted"/>
<dbReference type="Proteomes" id="UP000181860">
    <property type="component" value="Unassembled WGS sequence"/>
</dbReference>
<sequence>MKDKLYKADELMHVLENTSLTDIDQKILNAKNHNEQAMWWTLYNLVLQQRQLKIINQKKFIR</sequence>
<protein>
    <submittedName>
        <fullName evidence="2">Uncharacterized protein</fullName>
    </submittedName>
</protein>
<reference evidence="2" key="3">
    <citation type="submission" date="2023-04" db="EMBL/GenBank/DDBJ databases">
        <authorList>
            <person name="Wang Y."/>
        </authorList>
    </citation>
    <scope>NUCLEOTIDE SEQUENCE</scope>
    <source>
        <strain evidence="2">ZW18</strain>
    </source>
</reference>
<dbReference type="Proteomes" id="UP001242513">
    <property type="component" value="Chromosome"/>
</dbReference>
<evidence type="ECO:0000313" key="2">
    <source>
        <dbReference type="EMBL" id="WGO85898.1"/>
    </source>
</evidence>
<evidence type="ECO:0000313" key="3">
    <source>
        <dbReference type="Proteomes" id="UP000181860"/>
    </source>
</evidence>
<accession>A0AAX3UE14</accession>
<dbReference type="RefSeq" id="WP_013851246.1">
    <property type="nucleotide sequence ID" value="NZ_CP123735.1"/>
</dbReference>
<reference evidence="1 3" key="1">
    <citation type="submission" date="2016-10" db="EMBL/GenBank/DDBJ databases">
        <authorList>
            <person name="Varghese N."/>
            <person name="Submissions S."/>
        </authorList>
    </citation>
    <scope>NUCLEOTIDE SEQUENCE [LARGE SCALE GENOMIC DNA]</scope>
    <source>
        <strain evidence="1 3">ATCC 43761</strain>
    </source>
</reference>
<dbReference type="AlphaFoldDB" id="A0AAX3UE14"/>
<dbReference type="EMBL" id="FMXC01000053">
    <property type="protein sequence ID" value="SDA70954.1"/>
    <property type="molecule type" value="Genomic_DNA"/>
</dbReference>
<organism evidence="2 4">
    <name type="scientific">Lactobacillus kefiranofaciens</name>
    <dbReference type="NCBI Taxonomy" id="267818"/>
    <lineage>
        <taxon>Bacteria</taxon>
        <taxon>Bacillati</taxon>
        <taxon>Bacillota</taxon>
        <taxon>Bacilli</taxon>
        <taxon>Lactobacillales</taxon>
        <taxon>Lactobacillaceae</taxon>
        <taxon>Lactobacillus</taxon>
    </lineage>
</organism>
<evidence type="ECO:0000313" key="4">
    <source>
        <dbReference type="Proteomes" id="UP001242513"/>
    </source>
</evidence>
<gene>
    <name evidence="2" type="ORF">QEJ78_11450</name>
    <name evidence="1" type="ORF">SAMN02983011_02329</name>
</gene>
<name>A0AAX3UE14_9LACO</name>
<keyword evidence="3" id="KW-1185">Reference proteome</keyword>
<dbReference type="EMBL" id="CP123735">
    <property type="protein sequence ID" value="WGO85898.1"/>
    <property type="molecule type" value="Genomic_DNA"/>
</dbReference>
<evidence type="ECO:0000313" key="1">
    <source>
        <dbReference type="EMBL" id="SDA70954.1"/>
    </source>
</evidence>
<reference evidence="2" key="2">
    <citation type="journal article" date="2022" name="Food Funct.">
        <title>Lactobacillus kefiranofaciens ZW18 from Kefir enhances the anti-tumor effect of anti-programmed cell death 1 (PD-1) immunotherapy by modulating the gut microbiota.</title>
        <authorList>
            <person name="Zhao J."/>
            <person name="Wang Y."/>
            <person name="Wang J."/>
            <person name="Lv M."/>
            <person name="Zhou C."/>
            <person name="Jia L."/>
            <person name="Geng W."/>
        </authorList>
    </citation>
    <scope>NUCLEOTIDE SEQUENCE</scope>
    <source>
        <strain evidence="2">ZW18</strain>
    </source>
</reference>